<proteinExistence type="predicted"/>
<protein>
    <recommendedName>
        <fullName evidence="4">MafI family immunity protein</fullName>
    </recommendedName>
</protein>
<sequence>MNPTEQIRELADSIDGRGQPLGDVSARELVDEWLENGEPDVALAMLAEAVVEDDVLISPEDFELFESLSLELGNSERVISAYLQSLVE</sequence>
<feature type="region of interest" description="Disordered" evidence="1">
    <location>
        <begin position="1"/>
        <end position="21"/>
    </location>
</feature>
<evidence type="ECO:0008006" key="4">
    <source>
        <dbReference type="Google" id="ProtNLM"/>
    </source>
</evidence>
<evidence type="ECO:0000313" key="3">
    <source>
        <dbReference type="Proteomes" id="UP001589733"/>
    </source>
</evidence>
<keyword evidence="3" id="KW-1185">Reference proteome</keyword>
<dbReference type="RefSeq" id="WP_380004555.1">
    <property type="nucleotide sequence ID" value="NZ_JBHLYR010000006.1"/>
</dbReference>
<evidence type="ECO:0000256" key="1">
    <source>
        <dbReference type="SAM" id="MobiDB-lite"/>
    </source>
</evidence>
<evidence type="ECO:0000313" key="2">
    <source>
        <dbReference type="EMBL" id="MFB9990537.1"/>
    </source>
</evidence>
<gene>
    <name evidence="2" type="ORF">ACFFLM_00860</name>
</gene>
<dbReference type="EMBL" id="JBHLYR010000006">
    <property type="protein sequence ID" value="MFB9990537.1"/>
    <property type="molecule type" value="Genomic_DNA"/>
</dbReference>
<reference evidence="2 3" key="1">
    <citation type="submission" date="2024-09" db="EMBL/GenBank/DDBJ databases">
        <authorList>
            <person name="Sun Q."/>
            <person name="Mori K."/>
        </authorList>
    </citation>
    <scope>NUCLEOTIDE SEQUENCE [LARGE SCALE GENOMIC DNA]</scope>
    <source>
        <strain evidence="2 3">JCM 13503</strain>
    </source>
</reference>
<comment type="caution">
    <text evidence="2">The sequence shown here is derived from an EMBL/GenBank/DDBJ whole genome shotgun (WGS) entry which is preliminary data.</text>
</comment>
<dbReference type="Proteomes" id="UP001589733">
    <property type="component" value="Unassembled WGS sequence"/>
</dbReference>
<accession>A0ABV6ASQ9</accession>
<name>A0ABV6ASQ9_9DEIO</name>
<feature type="compositionally biased region" description="Basic and acidic residues" evidence="1">
    <location>
        <begin position="1"/>
        <end position="15"/>
    </location>
</feature>
<organism evidence="2 3">
    <name type="scientific">Deinococcus oregonensis</name>
    <dbReference type="NCBI Taxonomy" id="1805970"/>
    <lineage>
        <taxon>Bacteria</taxon>
        <taxon>Thermotogati</taxon>
        <taxon>Deinococcota</taxon>
        <taxon>Deinococci</taxon>
        <taxon>Deinococcales</taxon>
        <taxon>Deinococcaceae</taxon>
        <taxon>Deinococcus</taxon>
    </lineage>
</organism>